<evidence type="ECO:0000256" key="5">
    <source>
        <dbReference type="PIRSR" id="PIRSR601461-1"/>
    </source>
</evidence>
<feature type="signal peptide" evidence="7">
    <location>
        <begin position="1"/>
        <end position="24"/>
    </location>
</feature>
<reference evidence="9 10" key="1">
    <citation type="submission" date="2016-02" db="EMBL/GenBank/DDBJ databases">
        <title>Biosynthesis of antibiotic leucinostatins and their inhibition on Phytophthora in bio-control Purpureocillium lilacinum.</title>
        <authorList>
            <person name="Wang G."/>
            <person name="Liu Z."/>
            <person name="Lin R."/>
            <person name="Li E."/>
            <person name="Mao Z."/>
            <person name="Ling J."/>
            <person name="Yin W."/>
            <person name="Xie B."/>
        </authorList>
    </citation>
    <scope>NUCLEOTIDE SEQUENCE [LARGE SCALE GENOMIC DNA]</scope>
    <source>
        <strain evidence="9">PLFJ-1</strain>
    </source>
</reference>
<evidence type="ECO:0000256" key="4">
    <source>
        <dbReference type="ARBA" id="ARBA00022801"/>
    </source>
</evidence>
<dbReference type="InterPro" id="IPR001969">
    <property type="entry name" value="Aspartic_peptidase_AS"/>
</dbReference>
<keyword evidence="4 6" id="KW-0378">Hydrolase</keyword>
<dbReference type="InterPro" id="IPR021109">
    <property type="entry name" value="Peptidase_aspartic_dom_sf"/>
</dbReference>
<evidence type="ECO:0000256" key="2">
    <source>
        <dbReference type="ARBA" id="ARBA00022670"/>
    </source>
</evidence>
<dbReference type="SUPFAM" id="SSF50630">
    <property type="entry name" value="Acid proteases"/>
    <property type="match status" value="1"/>
</dbReference>
<dbReference type="PROSITE" id="PS51767">
    <property type="entry name" value="PEPTIDASE_A1"/>
    <property type="match status" value="1"/>
</dbReference>
<dbReference type="InterPro" id="IPR033121">
    <property type="entry name" value="PEPTIDASE_A1"/>
</dbReference>
<comment type="similarity">
    <text evidence="1 6">Belongs to the peptidase A1 family.</text>
</comment>
<feature type="chain" id="PRO_5008102266" evidence="7">
    <location>
        <begin position="25"/>
        <end position="406"/>
    </location>
</feature>
<dbReference type="EMBL" id="LSBI01000020">
    <property type="protein sequence ID" value="OAQ71493.1"/>
    <property type="molecule type" value="Genomic_DNA"/>
</dbReference>
<evidence type="ECO:0000259" key="8">
    <source>
        <dbReference type="PROSITE" id="PS51767"/>
    </source>
</evidence>
<dbReference type="InterPro" id="IPR034163">
    <property type="entry name" value="Aspergillopepsin-like_cat_dom"/>
</dbReference>
<dbReference type="Gene3D" id="2.40.70.10">
    <property type="entry name" value="Acid Proteases"/>
    <property type="match status" value="2"/>
</dbReference>
<feature type="active site" evidence="5">
    <location>
        <position position="120"/>
    </location>
</feature>
<accession>A0A179G288</accession>
<dbReference type="CDD" id="cd06097">
    <property type="entry name" value="Aspergillopepsin_like"/>
    <property type="match status" value="1"/>
</dbReference>
<organism evidence="9 10">
    <name type="scientific">Purpureocillium lilacinum</name>
    <name type="common">Paecilomyces lilacinus</name>
    <dbReference type="NCBI Taxonomy" id="33203"/>
    <lineage>
        <taxon>Eukaryota</taxon>
        <taxon>Fungi</taxon>
        <taxon>Dikarya</taxon>
        <taxon>Ascomycota</taxon>
        <taxon>Pezizomycotina</taxon>
        <taxon>Sordariomycetes</taxon>
        <taxon>Hypocreomycetidae</taxon>
        <taxon>Hypocreales</taxon>
        <taxon>Ophiocordycipitaceae</taxon>
        <taxon>Purpureocillium</taxon>
    </lineage>
</organism>
<dbReference type="FunFam" id="2.40.70.10:FF:000026">
    <property type="entry name" value="Endothiapepsin"/>
    <property type="match status" value="1"/>
</dbReference>
<comment type="caution">
    <text evidence="9">The sequence shown here is derived from an EMBL/GenBank/DDBJ whole genome shotgun (WGS) entry which is preliminary data.</text>
</comment>
<evidence type="ECO:0000256" key="1">
    <source>
        <dbReference type="ARBA" id="ARBA00007447"/>
    </source>
</evidence>
<dbReference type="GO" id="GO:0006508">
    <property type="term" value="P:proteolysis"/>
    <property type="evidence" value="ECO:0007669"/>
    <property type="project" value="UniProtKB-KW"/>
</dbReference>
<dbReference type="PRINTS" id="PR00792">
    <property type="entry name" value="PEPSIN"/>
</dbReference>
<dbReference type="KEGG" id="plj:28893150"/>
<dbReference type="Pfam" id="PF00026">
    <property type="entry name" value="Asp"/>
    <property type="match status" value="1"/>
</dbReference>
<name>A0A179G288_PURLI</name>
<dbReference type="InterPro" id="IPR001461">
    <property type="entry name" value="Aspartic_peptidase_A1"/>
</dbReference>
<evidence type="ECO:0000256" key="6">
    <source>
        <dbReference type="RuleBase" id="RU000454"/>
    </source>
</evidence>
<evidence type="ECO:0000313" key="10">
    <source>
        <dbReference type="Proteomes" id="UP000078340"/>
    </source>
</evidence>
<dbReference type="PROSITE" id="PS00141">
    <property type="entry name" value="ASP_PROTEASE"/>
    <property type="match status" value="1"/>
</dbReference>
<dbReference type="AlphaFoldDB" id="A0A179G288"/>
<keyword evidence="7" id="KW-0732">Signal</keyword>
<proteinExistence type="inferred from homology"/>
<sequence>MQPTSSFGSFLVGILAASLAAGSAIPTAQQPRGSFEIKRSVNQNFAGRNGPLALARAYNKYGVHVSDALLKAIETTHAAHSQNARRNSGNATATPDQDDLEYLVPVQVGTPAQTLKLDFDTGSSDLWVFSTETDAGSSKNHNLYSPDKSSTSKKLDGATWQITYADQSSCSGDVYTDTVTVGGLTVKTQAVESAQKVSQQFATGANDGLLGLAFSSINTVKPTRQKTWFDNIASGLDSPLFVADLRHNTPGSYIFGAIPSAASNVLYAPVDNSQGFWQFSTSSDIGGQFTAIADTGTTLLLAGDDLVQAYYQNVPGATNDQQQGGYIFDCSTKLPDFTFTVGDGKITVPGTLINYAQATGGKCFGGIQSSGGNPFAIFGDIALKAAAHHAGFFYAMCIGIADSGVP</sequence>
<feature type="domain" description="Peptidase A1" evidence="8">
    <location>
        <begin position="102"/>
        <end position="401"/>
    </location>
</feature>
<dbReference type="OMA" id="PGRFINY"/>
<keyword evidence="2 6" id="KW-0645">Protease</keyword>
<dbReference type="PANTHER" id="PTHR47966:SF1">
    <property type="entry name" value="ASPARTYL PROTEINASE"/>
    <property type="match status" value="1"/>
</dbReference>
<dbReference type="PANTHER" id="PTHR47966">
    <property type="entry name" value="BETA-SITE APP-CLEAVING ENZYME, ISOFORM A-RELATED"/>
    <property type="match status" value="1"/>
</dbReference>
<dbReference type="GO" id="GO:0004190">
    <property type="term" value="F:aspartic-type endopeptidase activity"/>
    <property type="evidence" value="ECO:0007669"/>
    <property type="project" value="UniProtKB-KW"/>
</dbReference>
<dbReference type="GeneID" id="28893150"/>
<gene>
    <name evidence="9" type="ORF">VFPFJ_11034</name>
</gene>
<evidence type="ECO:0000313" key="9">
    <source>
        <dbReference type="EMBL" id="OAQ71493.1"/>
    </source>
</evidence>
<evidence type="ECO:0000256" key="7">
    <source>
        <dbReference type="SAM" id="SignalP"/>
    </source>
</evidence>
<keyword evidence="3 6" id="KW-0064">Aspartyl protease</keyword>
<protein>
    <submittedName>
        <fullName evidence="9">Endothiapepsin</fullName>
    </submittedName>
</protein>
<evidence type="ECO:0000256" key="3">
    <source>
        <dbReference type="ARBA" id="ARBA00022750"/>
    </source>
</evidence>
<dbReference type="Proteomes" id="UP000078340">
    <property type="component" value="Unassembled WGS sequence"/>
</dbReference>
<feature type="active site" evidence="5">
    <location>
        <position position="294"/>
    </location>
</feature>